<keyword evidence="2" id="KW-1185">Reference proteome</keyword>
<evidence type="ECO:0000313" key="1">
    <source>
        <dbReference type="EMBL" id="VTR91348.1"/>
    </source>
</evidence>
<accession>A0A6P2CQN2</accession>
<dbReference type="AlphaFoldDB" id="A0A6P2CQN2"/>
<protein>
    <submittedName>
        <fullName evidence="1">Uncharacterized protein</fullName>
    </submittedName>
</protein>
<dbReference type="RefSeq" id="WP_162666351.1">
    <property type="nucleotide sequence ID" value="NZ_LR593886.1"/>
</dbReference>
<dbReference type="Proteomes" id="UP000464178">
    <property type="component" value="Chromosome"/>
</dbReference>
<gene>
    <name evidence="1" type="ORF">SOIL9_63660</name>
</gene>
<sequence>MASPAMILSWKQEGRAEGFAEGLASGMIEARREDLLKLLRVKFVTIPPELSAAVRSEDTLDPLTYWFDTALAAPTLEAFAVMIRSGVR</sequence>
<dbReference type="KEGG" id="gms:SOIL9_63660"/>
<organism evidence="1 2">
    <name type="scientific">Gemmata massiliana</name>
    <dbReference type="NCBI Taxonomy" id="1210884"/>
    <lineage>
        <taxon>Bacteria</taxon>
        <taxon>Pseudomonadati</taxon>
        <taxon>Planctomycetota</taxon>
        <taxon>Planctomycetia</taxon>
        <taxon>Gemmatales</taxon>
        <taxon>Gemmataceae</taxon>
        <taxon>Gemmata</taxon>
    </lineage>
</organism>
<proteinExistence type="predicted"/>
<evidence type="ECO:0000313" key="2">
    <source>
        <dbReference type="Proteomes" id="UP000464178"/>
    </source>
</evidence>
<name>A0A6P2CQN2_9BACT</name>
<reference evidence="1 2" key="1">
    <citation type="submission" date="2019-05" db="EMBL/GenBank/DDBJ databases">
        <authorList>
            <consortium name="Science for Life Laboratories"/>
        </authorList>
    </citation>
    <scope>NUCLEOTIDE SEQUENCE [LARGE SCALE GENOMIC DNA]</scope>
    <source>
        <strain evidence="1">Soil9</strain>
    </source>
</reference>
<dbReference type="EMBL" id="LR593886">
    <property type="protein sequence ID" value="VTR91348.1"/>
    <property type="molecule type" value="Genomic_DNA"/>
</dbReference>